<organism evidence="2 3">
    <name type="scientific">Pannus brasiliensis CCIBt3594</name>
    <dbReference type="NCBI Taxonomy" id="1427578"/>
    <lineage>
        <taxon>Bacteria</taxon>
        <taxon>Bacillati</taxon>
        <taxon>Cyanobacteriota</taxon>
        <taxon>Cyanophyceae</taxon>
        <taxon>Oscillatoriophycideae</taxon>
        <taxon>Chroococcales</taxon>
        <taxon>Microcystaceae</taxon>
        <taxon>Pannus</taxon>
    </lineage>
</organism>
<keyword evidence="3" id="KW-1185">Reference proteome</keyword>
<evidence type="ECO:0000259" key="1">
    <source>
        <dbReference type="Pfam" id="PF01936"/>
    </source>
</evidence>
<dbReference type="GO" id="GO:0004540">
    <property type="term" value="F:RNA nuclease activity"/>
    <property type="evidence" value="ECO:0007669"/>
    <property type="project" value="InterPro"/>
</dbReference>
<sequence>MTTDLPSIPDWEFSRRSIASTIYQCLLSVYRHYPRWMSEKLKNQPWEKEEFRERFIAWSIEKIGMPTGTNETVNRLLPMLTSGLESEFFTSPYYVRLITSVHEILQYPFLNYSSMILLDAENLFLEEKLERFVAETSPYPIRGKYAFANWRGLGKKDLDFHQRGYHLIHVPPDKNNTDLKMTSFGLSIAIQYPRIKEVFVCSSDRDLDHLANSLLSHGLKVYRVFRRDNDLVVSDGNSSSDRKYSLVTAESVLSLEDSISSLKEIVQKEREDSNSFWMPLARLSAVFREKHGITLSQVISRHLPGKRARDIFLDRKQDFVIHQVSEESEIYISLFDFAPAESTEALPSVSRFSKQDCEDFIRGFIEETTRKNPTKPSTVADIASKFYQTHAIQLKQVTEQLGLGKHLPKALKNFERLEITKIGNTYQVSCREDSGSSDPIISTKEQFLEIVDRLTRELLEKSDRPSINIGNVGAYFREQYNVPVTKMMSQLGMGKNLTKAFQSIDGLQLTKVDNNYFVGLRENPS</sequence>
<dbReference type="InterPro" id="IPR021139">
    <property type="entry name" value="NYN"/>
</dbReference>
<dbReference type="AlphaFoldDB" id="A0AAW9QN37"/>
<dbReference type="Proteomes" id="UP001328733">
    <property type="component" value="Unassembled WGS sequence"/>
</dbReference>
<dbReference type="RefSeq" id="WP_332866687.1">
    <property type="nucleotide sequence ID" value="NZ_JBAFSM010000042.1"/>
</dbReference>
<evidence type="ECO:0000313" key="2">
    <source>
        <dbReference type="EMBL" id="MEG3439202.1"/>
    </source>
</evidence>
<reference evidence="2 3" key="1">
    <citation type="submission" date="2024-01" db="EMBL/GenBank/DDBJ databases">
        <title>Genomic insights into the taxonomy and metabolism of the cyanobacterium Pannus brasiliensis CCIBt3594.</title>
        <authorList>
            <person name="Machado M."/>
            <person name="Botero N.B."/>
            <person name="Andreote A.P.D."/>
            <person name="Feitosa A.M.T."/>
            <person name="Popin R."/>
            <person name="Sivonen K."/>
            <person name="Fiore M.F."/>
        </authorList>
    </citation>
    <scope>NUCLEOTIDE SEQUENCE [LARGE SCALE GENOMIC DNA]</scope>
    <source>
        <strain evidence="2 3">CCIBt3594</strain>
    </source>
</reference>
<accession>A0AAW9QN37</accession>
<protein>
    <submittedName>
        <fullName evidence="2">NYN domain-containing protein</fullName>
    </submittedName>
</protein>
<evidence type="ECO:0000313" key="3">
    <source>
        <dbReference type="Proteomes" id="UP001328733"/>
    </source>
</evidence>
<dbReference type="EMBL" id="JBAFSM010000042">
    <property type="protein sequence ID" value="MEG3439202.1"/>
    <property type="molecule type" value="Genomic_DNA"/>
</dbReference>
<feature type="domain" description="NYN" evidence="1">
    <location>
        <begin position="115"/>
        <end position="225"/>
    </location>
</feature>
<proteinExistence type="predicted"/>
<name>A0AAW9QN37_9CHRO</name>
<comment type="caution">
    <text evidence="2">The sequence shown here is derived from an EMBL/GenBank/DDBJ whole genome shotgun (WGS) entry which is preliminary data.</text>
</comment>
<gene>
    <name evidence="2" type="ORF">V0288_18900</name>
</gene>
<dbReference type="Pfam" id="PF01936">
    <property type="entry name" value="NYN"/>
    <property type="match status" value="1"/>
</dbReference>